<evidence type="ECO:0000313" key="2">
    <source>
        <dbReference type="Proteomes" id="UP000050277"/>
    </source>
</evidence>
<accession>A0A0P6Y828</accession>
<dbReference type="EMBL" id="LGKP01000035">
    <property type="protein sequence ID" value="KPL81547.1"/>
    <property type="molecule type" value="Genomic_DNA"/>
</dbReference>
<protein>
    <submittedName>
        <fullName evidence="1">Uncharacterized protein</fullName>
    </submittedName>
</protein>
<gene>
    <name evidence="1" type="ORF">SE18_23340</name>
</gene>
<evidence type="ECO:0000313" key="1">
    <source>
        <dbReference type="EMBL" id="KPL81547.1"/>
    </source>
</evidence>
<organism evidence="1 2">
    <name type="scientific">Herpetosiphon geysericola</name>
    <dbReference type="NCBI Taxonomy" id="70996"/>
    <lineage>
        <taxon>Bacteria</taxon>
        <taxon>Bacillati</taxon>
        <taxon>Chloroflexota</taxon>
        <taxon>Chloroflexia</taxon>
        <taxon>Herpetosiphonales</taxon>
        <taxon>Herpetosiphonaceae</taxon>
        <taxon>Herpetosiphon</taxon>
    </lineage>
</organism>
<sequence length="151" mass="16913">MLHQPLTTMYQRLNQHHEWIIHEIYANDGQATSQPDNAILATGQDIQPLKTSYGSIIVNLIIEARRIVNAKESLKGFLGFTYGTLFEGENYKLNGKERLLMLEEGQTVTVGQPVRGHLDLYGIAKHIKALPSGTEFVLRADDQTIAKGRVI</sequence>
<comment type="caution">
    <text evidence="1">The sequence shown here is derived from an EMBL/GenBank/DDBJ whole genome shotgun (WGS) entry which is preliminary data.</text>
</comment>
<proteinExistence type="predicted"/>
<name>A0A0P6Y828_9CHLR</name>
<dbReference type="Proteomes" id="UP000050277">
    <property type="component" value="Unassembled WGS sequence"/>
</dbReference>
<dbReference type="AlphaFoldDB" id="A0A0P6Y828"/>
<keyword evidence="2" id="KW-1185">Reference proteome</keyword>
<reference evidence="1 2" key="1">
    <citation type="submission" date="2015-07" db="EMBL/GenBank/DDBJ databases">
        <title>Whole genome sequence of Herpetosiphon geysericola DSM 7119.</title>
        <authorList>
            <person name="Hemp J."/>
            <person name="Ward L.M."/>
            <person name="Pace L.A."/>
            <person name="Fischer W.W."/>
        </authorList>
    </citation>
    <scope>NUCLEOTIDE SEQUENCE [LARGE SCALE GENOMIC DNA]</scope>
    <source>
        <strain evidence="1 2">DSM 7119</strain>
    </source>
</reference>